<feature type="domain" description="DUF3074" evidence="1">
    <location>
        <begin position="98"/>
        <end position="282"/>
    </location>
</feature>
<name>A0A395I790_ASPHC</name>
<dbReference type="RefSeq" id="XP_025554823.1">
    <property type="nucleotide sequence ID" value="XM_025692505.1"/>
</dbReference>
<dbReference type="EMBL" id="KZ824271">
    <property type="protein sequence ID" value="RAL15669.1"/>
    <property type="molecule type" value="Genomic_DNA"/>
</dbReference>
<accession>A0A395I790</accession>
<dbReference type="Proteomes" id="UP000248961">
    <property type="component" value="Unassembled WGS sequence"/>
</dbReference>
<dbReference type="PANTHER" id="PTHR40370">
    <property type="entry name" value="EXPRESSED PROTEIN"/>
    <property type="match status" value="1"/>
</dbReference>
<proteinExistence type="predicted"/>
<evidence type="ECO:0000259" key="1">
    <source>
        <dbReference type="Pfam" id="PF11274"/>
    </source>
</evidence>
<dbReference type="PANTHER" id="PTHR40370:SF1">
    <property type="entry name" value="DUF3074 DOMAIN-CONTAINING PROTEIN"/>
    <property type="match status" value="1"/>
</dbReference>
<evidence type="ECO:0000313" key="3">
    <source>
        <dbReference type="Proteomes" id="UP000248961"/>
    </source>
</evidence>
<dbReference type="AlphaFoldDB" id="A0A395I790"/>
<dbReference type="GeneID" id="37196794"/>
<organism evidence="2 3">
    <name type="scientific">Aspergillus homomorphus (strain CBS 101889)</name>
    <dbReference type="NCBI Taxonomy" id="1450537"/>
    <lineage>
        <taxon>Eukaryota</taxon>
        <taxon>Fungi</taxon>
        <taxon>Dikarya</taxon>
        <taxon>Ascomycota</taxon>
        <taxon>Pezizomycotina</taxon>
        <taxon>Eurotiomycetes</taxon>
        <taxon>Eurotiomycetidae</taxon>
        <taxon>Eurotiales</taxon>
        <taxon>Aspergillaceae</taxon>
        <taxon>Aspergillus</taxon>
        <taxon>Aspergillus subgen. Circumdati</taxon>
    </lineage>
</organism>
<gene>
    <name evidence="2" type="ORF">BO97DRAFT_363490</name>
</gene>
<evidence type="ECO:0000313" key="2">
    <source>
        <dbReference type="EMBL" id="RAL15669.1"/>
    </source>
</evidence>
<reference evidence="2 3" key="1">
    <citation type="submission" date="2018-02" db="EMBL/GenBank/DDBJ databases">
        <title>The genomes of Aspergillus section Nigri reveals drivers in fungal speciation.</title>
        <authorList>
            <consortium name="DOE Joint Genome Institute"/>
            <person name="Vesth T.C."/>
            <person name="Nybo J."/>
            <person name="Theobald S."/>
            <person name="Brandl J."/>
            <person name="Frisvad J.C."/>
            <person name="Nielsen K.F."/>
            <person name="Lyhne E.K."/>
            <person name="Kogle M.E."/>
            <person name="Kuo A."/>
            <person name="Riley R."/>
            <person name="Clum A."/>
            <person name="Nolan M."/>
            <person name="Lipzen A."/>
            <person name="Salamov A."/>
            <person name="Henrissat B."/>
            <person name="Wiebenga A."/>
            <person name="De vries R.P."/>
            <person name="Grigoriev I.V."/>
            <person name="Mortensen U.H."/>
            <person name="Andersen M.R."/>
            <person name="Baker S.E."/>
        </authorList>
    </citation>
    <scope>NUCLEOTIDE SEQUENCE [LARGE SCALE GENOMIC DNA]</scope>
    <source>
        <strain evidence="2 3">CBS 101889</strain>
    </source>
</reference>
<dbReference type="InterPro" id="IPR024500">
    <property type="entry name" value="DUF3074"/>
</dbReference>
<dbReference type="OrthoDB" id="6423603at2759"/>
<dbReference type="Pfam" id="PF11274">
    <property type="entry name" value="DUF3074"/>
    <property type="match status" value="1"/>
</dbReference>
<sequence>MSPLSPPQYLRLQPHPFSILPDHVSLRHSPSRPPLRDFLHVILTEAQSFVTAIPTTFHPTRKPRPSPPAAALVHLSTCSLPDVPSGVGTKKKPGSNFWICRTSVHENAAHDGTASWAEFRAGLRESHSVHEMEYTPSVSAVETLLEWPTQTEIEGGWQRVIVHAPRSFIVLVVSADRPGGDQSGFMTVQIPLSPEAEPADALPDLCRAISAAQPSKAVLASYSSVEQVSPTRSDAVTDAVTWTMATTSEAGGAIPGWVQRSWTLGGAPKAVVADVGLFLGWTSRKRSSRGTCLHEDHSQAAERRL</sequence>
<keyword evidence="3" id="KW-1185">Reference proteome</keyword>
<protein>
    <recommendedName>
        <fullName evidence="1">DUF3074 domain-containing protein</fullName>
    </recommendedName>
</protein>
<dbReference type="VEuPathDB" id="FungiDB:BO97DRAFT_363490"/>